<reference evidence="2 3" key="1">
    <citation type="submission" date="2012-05" db="EMBL/GenBank/DDBJ databases">
        <authorList>
            <person name="Weinstock G."/>
            <person name="Sodergren E."/>
            <person name="Lobos E.A."/>
            <person name="Fulton L."/>
            <person name="Fulton R."/>
            <person name="Courtney L."/>
            <person name="Fronick C."/>
            <person name="O'Laughlin M."/>
            <person name="Godfrey J."/>
            <person name="Wilson R.M."/>
            <person name="Miner T."/>
            <person name="Farmer C."/>
            <person name="Delehaunty K."/>
            <person name="Cordes M."/>
            <person name="Minx P."/>
            <person name="Tomlinson C."/>
            <person name="Chen J."/>
            <person name="Wollam A."/>
            <person name="Pepin K.H."/>
            <person name="Bhonagiri V."/>
            <person name="Zhang X."/>
            <person name="Suruliraj S."/>
            <person name="Warren W."/>
            <person name="Mitreva M."/>
            <person name="Mardis E.R."/>
            <person name="Wilson R.K."/>
        </authorList>
    </citation>
    <scope>NUCLEOTIDE SEQUENCE [LARGE SCALE GENOMIC DNA]</scope>
    <source>
        <strain evidence="2 3">KON</strain>
    </source>
</reference>
<dbReference type="Proteomes" id="UP000010412">
    <property type="component" value="Unassembled WGS sequence"/>
</dbReference>
<keyword evidence="1" id="KW-1133">Transmembrane helix</keyword>
<gene>
    <name evidence="2" type="ORF">HMPREF0870_01469</name>
</gene>
<dbReference type="EMBL" id="AMEX01000035">
    <property type="protein sequence ID" value="EKY18583.1"/>
    <property type="molecule type" value="Genomic_DNA"/>
</dbReference>
<organism evidence="2 3">
    <name type="scientific">Veillonella atypica KON</name>
    <dbReference type="NCBI Taxonomy" id="1128111"/>
    <lineage>
        <taxon>Bacteria</taxon>
        <taxon>Bacillati</taxon>
        <taxon>Bacillota</taxon>
        <taxon>Negativicutes</taxon>
        <taxon>Veillonellales</taxon>
        <taxon>Veillonellaceae</taxon>
        <taxon>Veillonella</taxon>
    </lineage>
</organism>
<evidence type="ECO:0000313" key="3">
    <source>
        <dbReference type="Proteomes" id="UP000010412"/>
    </source>
</evidence>
<proteinExistence type="predicted"/>
<keyword evidence="3" id="KW-1185">Reference proteome</keyword>
<protein>
    <submittedName>
        <fullName evidence="2">Uncharacterized protein</fullName>
    </submittedName>
</protein>
<keyword evidence="1" id="KW-0472">Membrane</keyword>
<feature type="transmembrane region" description="Helical" evidence="1">
    <location>
        <begin position="21"/>
        <end position="40"/>
    </location>
</feature>
<keyword evidence="1" id="KW-0812">Transmembrane</keyword>
<comment type="caution">
    <text evidence="2">The sequence shown here is derived from an EMBL/GenBank/DDBJ whole genome shotgun (WGS) entry which is preliminary data.</text>
</comment>
<evidence type="ECO:0000256" key="1">
    <source>
        <dbReference type="SAM" id="Phobius"/>
    </source>
</evidence>
<sequence length="65" mass="7710">MTAKRRETNVLRIMHLLSITGFGKVGNIFILVLIFTLEYIKEMINIDADRVYIYRVLNIIFHKKL</sequence>
<evidence type="ECO:0000313" key="2">
    <source>
        <dbReference type="EMBL" id="EKY18583.1"/>
    </source>
</evidence>
<accession>A0ABN0IJG1</accession>
<name>A0ABN0IJG1_9FIRM</name>